<protein>
    <submittedName>
        <fullName evidence="2">Uncharacterized protein</fullName>
    </submittedName>
</protein>
<dbReference type="HOGENOM" id="CLU_074895_0_0_1"/>
<organism evidence="2 3">
    <name type="scientific">Ustilago hordei</name>
    <name type="common">Barley covered smut fungus</name>
    <dbReference type="NCBI Taxonomy" id="120017"/>
    <lineage>
        <taxon>Eukaryota</taxon>
        <taxon>Fungi</taxon>
        <taxon>Dikarya</taxon>
        <taxon>Basidiomycota</taxon>
        <taxon>Ustilaginomycotina</taxon>
        <taxon>Ustilaginomycetes</taxon>
        <taxon>Ustilaginales</taxon>
        <taxon>Ustilaginaceae</taxon>
        <taxon>Ustilago</taxon>
    </lineage>
</organism>
<evidence type="ECO:0000256" key="1">
    <source>
        <dbReference type="SAM" id="MobiDB-lite"/>
    </source>
</evidence>
<feature type="compositionally biased region" description="Low complexity" evidence="1">
    <location>
        <begin position="28"/>
        <end position="60"/>
    </location>
</feature>
<name>I2FSQ6_USTHO</name>
<dbReference type="AlphaFoldDB" id="I2FSQ6"/>
<gene>
    <name evidence="2" type="ORF">UHOR_14044</name>
</gene>
<comment type="caution">
    <text evidence="2">The sequence shown here is derived from an EMBL/GenBank/DDBJ whole genome shotgun (WGS) entry which is preliminary data.</text>
</comment>
<dbReference type="Proteomes" id="UP000006174">
    <property type="component" value="Unassembled WGS sequence"/>
</dbReference>
<sequence>MPHLHCSRPLRTSPSPPTAMVEVSNDDPTPQSPTSSIQTPPLPSLTSSIQTPPLPMSSLPDDSAFPSLAASLLSLCSSLGHVYGPDPSFLDLECPTTSSSDHCDAVEVDLACTPAPPSLDCHVPTNGEIAGWSEGLVVSRLVLKIATGDYPPEWEVGRGSSTKWRLHHLAMLRMTKGCMPWPSWQCAQCASLSLLCFPSAFVNPFIPYGHVPHTCTHCHLGNLSHCEQTIPVSPDMEYLGDSPPNRQPRGTHLAEHVHLTVTNGYGLGFVHADDQVTDPDTSNKWIFAIGVLWCSPNQAMAFPIIWILFLYLDFHDKLCLEH</sequence>
<proteinExistence type="predicted"/>
<evidence type="ECO:0000313" key="3">
    <source>
        <dbReference type="Proteomes" id="UP000006174"/>
    </source>
</evidence>
<dbReference type="EMBL" id="CAGI01000150">
    <property type="protein sequence ID" value="CCF49949.1"/>
    <property type="molecule type" value="Genomic_DNA"/>
</dbReference>
<feature type="region of interest" description="Disordered" evidence="1">
    <location>
        <begin position="1"/>
        <end position="60"/>
    </location>
</feature>
<reference evidence="2 3" key="1">
    <citation type="journal article" date="2012" name="Plant Cell">
        <title>Genome comparison of barley and maize smut fungi reveals targeted loss of RNA silencing components and species-specific presence of transposable elements.</title>
        <authorList>
            <person name="Laurie J.D."/>
            <person name="Ali S."/>
            <person name="Linning R."/>
            <person name="Mannhaupt G."/>
            <person name="Wong P."/>
            <person name="Gueldener U."/>
            <person name="Muensterkoetter M."/>
            <person name="Moore R."/>
            <person name="Kahmann R."/>
            <person name="Bakkeren G."/>
            <person name="Schirawski J."/>
        </authorList>
    </citation>
    <scope>NUCLEOTIDE SEQUENCE [LARGE SCALE GENOMIC DNA]</scope>
    <source>
        <strain evidence="3">Uh4875-4</strain>
    </source>
</reference>
<evidence type="ECO:0000313" key="2">
    <source>
        <dbReference type="EMBL" id="CCF49949.1"/>
    </source>
</evidence>
<keyword evidence="3" id="KW-1185">Reference proteome</keyword>
<accession>I2FSQ6</accession>